<comment type="catalytic activity">
    <reaction evidence="2 18 19">
        <text>(6R)-NADPHX = (6S)-NADPHX</text>
        <dbReference type="Rhea" id="RHEA:32227"/>
        <dbReference type="ChEBI" id="CHEBI:64076"/>
        <dbReference type="ChEBI" id="CHEBI:64077"/>
        <dbReference type="EC" id="5.1.99.6"/>
    </reaction>
</comment>
<comment type="cofactor">
    <cofactor evidence="17">
        <name>Mg(2+)</name>
        <dbReference type="ChEBI" id="CHEBI:18420"/>
    </cofactor>
</comment>
<evidence type="ECO:0000256" key="3">
    <source>
        <dbReference type="ARBA" id="ARBA00006001"/>
    </source>
</evidence>
<name>A0A940Y6R1_9BURK</name>
<dbReference type="InterPro" id="IPR004443">
    <property type="entry name" value="YjeF_N_dom"/>
</dbReference>
<evidence type="ECO:0000256" key="12">
    <source>
        <dbReference type="ARBA" id="ARBA00023239"/>
    </source>
</evidence>
<dbReference type="GO" id="GO:0005524">
    <property type="term" value="F:ATP binding"/>
    <property type="evidence" value="ECO:0007669"/>
    <property type="project" value="UniProtKB-UniRule"/>
</dbReference>
<keyword evidence="9 18" id="KW-0630">Potassium</keyword>
<comment type="similarity">
    <text evidence="18">Belongs to the NnrE/AIBP family.</text>
</comment>
<evidence type="ECO:0000259" key="21">
    <source>
        <dbReference type="PROSITE" id="PS51385"/>
    </source>
</evidence>
<dbReference type="Gene3D" id="3.40.1190.20">
    <property type="match status" value="1"/>
</dbReference>
<keyword evidence="8 17" id="KW-0521">NADP</keyword>
<feature type="binding site" evidence="17">
    <location>
        <position position="323"/>
    </location>
    <ligand>
        <name>(6S)-NADPHX</name>
        <dbReference type="ChEBI" id="CHEBI:64076"/>
    </ligand>
</feature>
<evidence type="ECO:0000256" key="8">
    <source>
        <dbReference type="ARBA" id="ARBA00022857"/>
    </source>
</evidence>
<feature type="binding site" evidence="18">
    <location>
        <position position="167"/>
    </location>
    <ligand>
        <name>K(+)</name>
        <dbReference type="ChEBI" id="CHEBI:29103"/>
    </ligand>
</feature>
<dbReference type="Proteomes" id="UP000676246">
    <property type="component" value="Unassembled WGS sequence"/>
</dbReference>
<sequence length="504" mass="50615">MAVDLRLVLPGTTAAPLHGLAASRAIEAQACARAGDFTLMLRAGTDAARLALARWPHARRVWVACGPGNNGGDGLVMARCLHQLGRQVTVTHLSGRGTVPADAQRALAQAVQAGVTFGDAPAPGAVDLAVDALLGLGQDRPPGEAVLALIDALHACQAPILALDLPTGLAADSGQTLGEHGVRASATLSLLTLKPGLFTADGRDHAGEIWWSTLGATLDGAAPDALLLGADEARRLPPRPHAGHKGAFGDLWVLGGAAGMQGAAVLAAHAALAAGAGRVYLATLADTAVHALPGAPAALMHRDTHALRQPERLAAATVVAGCGGGGDMGAELPAPIRHAARLVLDADALNAVAAEPALATALVARGHAARPTVLTPHPLEAARLLDSSTRAVQADRLAAARALARRFGAVVVLKGSGSVIATPEGPPWINATGNARLASAGTGDVLAGWLGGRWAALGDATDAAARAAREAVWRHGLAADRAGPHVLIADSLIEAMLASTADAA</sequence>
<evidence type="ECO:0000256" key="2">
    <source>
        <dbReference type="ARBA" id="ARBA00000909"/>
    </source>
</evidence>
<dbReference type="PANTHER" id="PTHR12592">
    <property type="entry name" value="ATP-DEPENDENT (S)-NAD(P)H-HYDRATE DEHYDRATASE FAMILY MEMBER"/>
    <property type="match status" value="1"/>
</dbReference>
<dbReference type="AlphaFoldDB" id="A0A940Y6R1"/>
<evidence type="ECO:0000256" key="7">
    <source>
        <dbReference type="ARBA" id="ARBA00022840"/>
    </source>
</evidence>
<evidence type="ECO:0000256" key="11">
    <source>
        <dbReference type="ARBA" id="ARBA00023235"/>
    </source>
</evidence>
<dbReference type="PROSITE" id="PS51385">
    <property type="entry name" value="YJEF_N"/>
    <property type="match status" value="1"/>
</dbReference>
<evidence type="ECO:0000256" key="4">
    <source>
        <dbReference type="ARBA" id="ARBA00009524"/>
    </source>
</evidence>
<dbReference type="HAMAP" id="MF_01966">
    <property type="entry name" value="NADHX_epimerase"/>
    <property type="match status" value="1"/>
</dbReference>
<comment type="catalytic activity">
    <reaction evidence="15 17 19">
        <text>(6S)-NADHX + ADP = AMP + phosphate + NADH + H(+)</text>
        <dbReference type="Rhea" id="RHEA:32223"/>
        <dbReference type="ChEBI" id="CHEBI:15378"/>
        <dbReference type="ChEBI" id="CHEBI:43474"/>
        <dbReference type="ChEBI" id="CHEBI:57945"/>
        <dbReference type="ChEBI" id="CHEBI:64074"/>
        <dbReference type="ChEBI" id="CHEBI:456215"/>
        <dbReference type="ChEBI" id="CHEBI:456216"/>
        <dbReference type="EC" id="4.2.1.136"/>
    </reaction>
</comment>
<keyword evidence="6 17" id="KW-0547">Nucleotide-binding</keyword>
<keyword evidence="23" id="KW-1185">Reference proteome</keyword>
<evidence type="ECO:0000256" key="14">
    <source>
        <dbReference type="ARBA" id="ARBA00025153"/>
    </source>
</evidence>
<comment type="caution">
    <text evidence="22">The sequence shown here is derived from an EMBL/GenBank/DDBJ whole genome shotgun (WGS) entry which is preliminary data.</text>
</comment>
<dbReference type="PIRSF" id="PIRSF017184">
    <property type="entry name" value="Nnr"/>
    <property type="match status" value="1"/>
</dbReference>
<evidence type="ECO:0000313" key="22">
    <source>
        <dbReference type="EMBL" id="MBQ0930877.1"/>
    </source>
</evidence>
<keyword evidence="12 17" id="KW-0456">Lyase</keyword>
<dbReference type="InterPro" id="IPR036652">
    <property type="entry name" value="YjeF_N_dom_sf"/>
</dbReference>
<dbReference type="PANTHER" id="PTHR12592:SF0">
    <property type="entry name" value="ATP-DEPENDENT (S)-NAD(P)H-HYDRATE DEHYDRATASE"/>
    <property type="match status" value="1"/>
</dbReference>
<comment type="similarity">
    <text evidence="4 19">In the C-terminal section; belongs to the NnrD/CARKD family.</text>
</comment>
<dbReference type="EC" id="5.1.99.6" evidence="19"/>
<dbReference type="Pfam" id="PF03853">
    <property type="entry name" value="YjeF_N"/>
    <property type="match status" value="1"/>
</dbReference>
<comment type="caution">
    <text evidence="18">Lacks conserved residue(s) required for the propagation of feature annotation.</text>
</comment>
<evidence type="ECO:0000256" key="1">
    <source>
        <dbReference type="ARBA" id="ARBA00000013"/>
    </source>
</evidence>
<evidence type="ECO:0000256" key="17">
    <source>
        <dbReference type="HAMAP-Rule" id="MF_01965"/>
    </source>
</evidence>
<comment type="function">
    <text evidence="18">Catalyzes the epimerization of the S- and R-forms of NAD(P)HX, a damaged form of NAD(P)H that is a result of enzymatic or heat-dependent hydration. This is a prerequisite for the S-specific NAD(P)H-hydrate dehydratase to allow the repair of both epimers of NAD(P)HX.</text>
</comment>
<dbReference type="GO" id="GO:0052856">
    <property type="term" value="F:NAD(P)HX epimerase activity"/>
    <property type="evidence" value="ECO:0007669"/>
    <property type="project" value="UniProtKB-UniRule"/>
</dbReference>
<comment type="cofactor">
    <cofactor evidence="18 19">
        <name>K(+)</name>
        <dbReference type="ChEBI" id="CHEBI:29103"/>
    </cofactor>
    <text evidence="18 19">Binds 1 potassium ion per subunit.</text>
</comment>
<evidence type="ECO:0000256" key="19">
    <source>
        <dbReference type="PIRNR" id="PIRNR017184"/>
    </source>
</evidence>
<comment type="function">
    <text evidence="17">Catalyzes the dehydration of the S-form of NAD(P)HX at the expense of ADP, which is converted to AMP. Together with NAD(P)HX epimerase, which catalyzes the epimerization of the S- and R-forms, the enzyme allows the repair of both epimers of NAD(P)HX, a damaged form of NAD(P)H that is a result of enzymatic or heat-dependent hydration.</text>
</comment>
<feature type="binding site" evidence="18">
    <location>
        <position position="164"/>
    </location>
    <ligand>
        <name>(6S)-NADPHX</name>
        <dbReference type="ChEBI" id="CHEBI:64076"/>
    </ligand>
</feature>
<feature type="binding site" evidence="17">
    <location>
        <position position="443"/>
    </location>
    <ligand>
        <name>AMP</name>
        <dbReference type="ChEBI" id="CHEBI:456215"/>
    </ligand>
</feature>
<evidence type="ECO:0000256" key="9">
    <source>
        <dbReference type="ARBA" id="ARBA00022958"/>
    </source>
</evidence>
<gene>
    <name evidence="18" type="primary">nnrE</name>
    <name evidence="17" type="synonym">nnrD</name>
    <name evidence="22" type="ORF">KAK03_10305</name>
</gene>
<dbReference type="CDD" id="cd01171">
    <property type="entry name" value="YXKO-related"/>
    <property type="match status" value="1"/>
</dbReference>
<comment type="catalytic activity">
    <reaction evidence="16 17 19">
        <text>(6S)-NADPHX + ADP = AMP + phosphate + NADPH + H(+)</text>
        <dbReference type="Rhea" id="RHEA:32235"/>
        <dbReference type="ChEBI" id="CHEBI:15378"/>
        <dbReference type="ChEBI" id="CHEBI:43474"/>
        <dbReference type="ChEBI" id="CHEBI:57783"/>
        <dbReference type="ChEBI" id="CHEBI:64076"/>
        <dbReference type="ChEBI" id="CHEBI:456215"/>
        <dbReference type="ChEBI" id="CHEBI:456216"/>
        <dbReference type="EC" id="4.2.1.136"/>
    </reaction>
</comment>
<feature type="domain" description="YjeF C-terminal" evidence="20">
    <location>
        <begin position="228"/>
        <end position="503"/>
    </location>
</feature>
<reference evidence="22 23" key="1">
    <citation type="submission" date="2021-04" db="EMBL/GenBank/DDBJ databases">
        <title>The genome sequence of Ideonella sp. 3Y2.</title>
        <authorList>
            <person name="Liu Y."/>
        </authorList>
    </citation>
    <scope>NUCLEOTIDE SEQUENCE [LARGE SCALE GENOMIC DNA]</scope>
    <source>
        <strain evidence="22 23">3Y2</strain>
    </source>
</reference>
<evidence type="ECO:0000256" key="5">
    <source>
        <dbReference type="ARBA" id="ARBA00022723"/>
    </source>
</evidence>
<feature type="binding site" evidence="17">
    <location>
        <begin position="414"/>
        <end position="418"/>
    </location>
    <ligand>
        <name>AMP</name>
        <dbReference type="ChEBI" id="CHEBI:456215"/>
    </ligand>
</feature>
<dbReference type="GO" id="GO:0052855">
    <property type="term" value="F:ADP-dependent NAD(P)H-hydrate dehydratase activity"/>
    <property type="evidence" value="ECO:0007669"/>
    <property type="project" value="UniProtKB-UniRule"/>
</dbReference>
<dbReference type="InterPro" id="IPR017953">
    <property type="entry name" value="Carbohydrate_kinase_pred_CS"/>
</dbReference>
<evidence type="ECO:0000256" key="18">
    <source>
        <dbReference type="HAMAP-Rule" id="MF_01966"/>
    </source>
</evidence>
<comment type="similarity">
    <text evidence="3 19">In the N-terminal section; belongs to the NnrE/AIBP family.</text>
</comment>
<evidence type="ECO:0000256" key="6">
    <source>
        <dbReference type="ARBA" id="ARBA00022741"/>
    </source>
</evidence>
<dbReference type="SUPFAM" id="SSF53613">
    <property type="entry name" value="Ribokinase-like"/>
    <property type="match status" value="1"/>
</dbReference>
<dbReference type="SUPFAM" id="SSF64153">
    <property type="entry name" value="YjeF N-terminal domain-like"/>
    <property type="match status" value="1"/>
</dbReference>
<dbReference type="EC" id="4.2.1.136" evidence="19"/>
<comment type="function">
    <text evidence="14 19">Bifunctional enzyme that catalyzes the epimerization of the S- and R-forms of NAD(P)HX and the dehydration of the S-form of NAD(P)HX at the expense of ADP, which is converted to AMP. This allows the repair of both epimers of NAD(P)HX, a damaged form of NAD(P)H that is a result of enzymatic or heat-dependent hydration.</text>
</comment>
<dbReference type="GO" id="GO:0046496">
    <property type="term" value="P:nicotinamide nucleotide metabolic process"/>
    <property type="evidence" value="ECO:0007669"/>
    <property type="project" value="UniProtKB-UniRule"/>
</dbReference>
<dbReference type="InterPro" id="IPR000631">
    <property type="entry name" value="CARKD"/>
</dbReference>
<dbReference type="GO" id="GO:0110051">
    <property type="term" value="P:metabolite repair"/>
    <property type="evidence" value="ECO:0007669"/>
    <property type="project" value="TreeGrafter"/>
</dbReference>
<protein>
    <recommendedName>
        <fullName evidence="19">Bifunctional NAD(P)H-hydrate repair enzyme</fullName>
    </recommendedName>
    <alternativeName>
        <fullName evidence="19">Nicotinamide nucleotide repair protein</fullName>
    </alternativeName>
    <domain>
        <recommendedName>
            <fullName evidence="19">ADP-dependent (S)-NAD(P)H-hydrate dehydratase</fullName>
            <ecNumber evidence="19">4.2.1.136</ecNumber>
        </recommendedName>
        <alternativeName>
            <fullName evidence="19">ADP-dependent NAD(P)HX dehydratase</fullName>
        </alternativeName>
    </domain>
    <domain>
        <recommendedName>
            <fullName evidence="19">NAD(P)H-hydrate epimerase</fullName>
            <ecNumber evidence="19">5.1.99.6</ecNumber>
        </recommendedName>
    </domain>
</protein>
<keyword evidence="13" id="KW-0511">Multifunctional enzyme</keyword>
<dbReference type="InterPro" id="IPR029056">
    <property type="entry name" value="Ribokinase-like"/>
</dbReference>
<feature type="binding site" evidence="18">
    <location>
        <begin position="135"/>
        <end position="141"/>
    </location>
    <ligand>
        <name>(6S)-NADPHX</name>
        <dbReference type="ChEBI" id="CHEBI:64076"/>
    </ligand>
</feature>
<dbReference type="NCBIfam" id="TIGR00197">
    <property type="entry name" value="yjeF_nterm"/>
    <property type="match status" value="1"/>
</dbReference>
<dbReference type="PROSITE" id="PS01050">
    <property type="entry name" value="YJEF_C_2"/>
    <property type="match status" value="1"/>
</dbReference>
<evidence type="ECO:0000259" key="20">
    <source>
        <dbReference type="PROSITE" id="PS51383"/>
    </source>
</evidence>
<dbReference type="EMBL" id="JAGQDD010000006">
    <property type="protein sequence ID" value="MBQ0930877.1"/>
    <property type="molecule type" value="Genomic_DNA"/>
</dbReference>
<dbReference type="RefSeq" id="WP_210853874.1">
    <property type="nucleotide sequence ID" value="NZ_JAGQDD010000006.1"/>
</dbReference>
<dbReference type="Gene3D" id="3.40.50.10260">
    <property type="entry name" value="YjeF N-terminal domain"/>
    <property type="match status" value="1"/>
</dbReference>
<comment type="similarity">
    <text evidence="17">Belongs to the NnrD/CARKD family.</text>
</comment>
<evidence type="ECO:0000256" key="15">
    <source>
        <dbReference type="ARBA" id="ARBA00048238"/>
    </source>
</evidence>
<evidence type="ECO:0000256" key="10">
    <source>
        <dbReference type="ARBA" id="ARBA00023027"/>
    </source>
</evidence>
<dbReference type="GO" id="GO:0046872">
    <property type="term" value="F:metal ion binding"/>
    <property type="evidence" value="ECO:0007669"/>
    <property type="project" value="UniProtKB-UniRule"/>
</dbReference>
<dbReference type="Pfam" id="PF01256">
    <property type="entry name" value="Carb_kinase"/>
    <property type="match status" value="1"/>
</dbReference>
<dbReference type="HAMAP" id="MF_01965">
    <property type="entry name" value="NADHX_dehydratase"/>
    <property type="match status" value="1"/>
</dbReference>
<keyword evidence="10 17" id="KW-0520">NAD</keyword>
<dbReference type="NCBIfam" id="TIGR00196">
    <property type="entry name" value="yjeF_cterm"/>
    <property type="match status" value="1"/>
</dbReference>
<feature type="binding site" evidence="17">
    <location>
        <position position="444"/>
    </location>
    <ligand>
        <name>(6S)-NADPHX</name>
        <dbReference type="ChEBI" id="CHEBI:64076"/>
    </ligand>
</feature>
<keyword evidence="5 18" id="KW-0479">Metal-binding</keyword>
<dbReference type="InterPro" id="IPR030677">
    <property type="entry name" value="Nnr"/>
</dbReference>
<feature type="binding site" evidence="18">
    <location>
        <position position="131"/>
    </location>
    <ligand>
        <name>K(+)</name>
        <dbReference type="ChEBI" id="CHEBI:29103"/>
    </ligand>
</feature>
<feature type="domain" description="YjeF N-terminal" evidence="21">
    <location>
        <begin position="23"/>
        <end position="222"/>
    </location>
</feature>
<dbReference type="PROSITE" id="PS51383">
    <property type="entry name" value="YJEF_C_3"/>
    <property type="match status" value="1"/>
</dbReference>
<feature type="binding site" evidence="17">
    <location>
        <position position="263"/>
    </location>
    <ligand>
        <name>(6S)-NADPHX</name>
        <dbReference type="ChEBI" id="CHEBI:64076"/>
    </ligand>
</feature>
<evidence type="ECO:0000256" key="16">
    <source>
        <dbReference type="ARBA" id="ARBA00049209"/>
    </source>
</evidence>
<comment type="subunit">
    <text evidence="17">Homotetramer.</text>
</comment>
<keyword evidence="7 17" id="KW-0067">ATP-binding</keyword>
<organism evidence="22 23">
    <name type="scientific">Ideonella alba</name>
    <dbReference type="NCBI Taxonomy" id="2824118"/>
    <lineage>
        <taxon>Bacteria</taxon>
        <taxon>Pseudomonadati</taxon>
        <taxon>Pseudomonadota</taxon>
        <taxon>Betaproteobacteria</taxon>
        <taxon>Burkholderiales</taxon>
        <taxon>Sphaerotilaceae</taxon>
        <taxon>Ideonella</taxon>
    </lineage>
</organism>
<evidence type="ECO:0000256" key="13">
    <source>
        <dbReference type="ARBA" id="ARBA00023268"/>
    </source>
</evidence>
<comment type="catalytic activity">
    <reaction evidence="1 18 19">
        <text>(6R)-NADHX = (6S)-NADHX</text>
        <dbReference type="Rhea" id="RHEA:32215"/>
        <dbReference type="ChEBI" id="CHEBI:64074"/>
        <dbReference type="ChEBI" id="CHEBI:64075"/>
        <dbReference type="EC" id="5.1.99.6"/>
    </reaction>
</comment>
<keyword evidence="11 18" id="KW-0413">Isomerase</keyword>
<feature type="binding site" evidence="17">
    <location>
        <position position="377"/>
    </location>
    <ligand>
        <name>(6S)-NADPHX</name>
        <dbReference type="ChEBI" id="CHEBI:64076"/>
    </ligand>
</feature>
<evidence type="ECO:0000313" key="23">
    <source>
        <dbReference type="Proteomes" id="UP000676246"/>
    </source>
</evidence>
<feature type="binding site" evidence="18">
    <location>
        <position position="70"/>
    </location>
    <ligand>
        <name>K(+)</name>
        <dbReference type="ChEBI" id="CHEBI:29103"/>
    </ligand>
</feature>
<feature type="binding site" evidence="18">
    <location>
        <begin position="69"/>
        <end position="73"/>
    </location>
    <ligand>
        <name>(6S)-NADPHX</name>
        <dbReference type="ChEBI" id="CHEBI:64076"/>
    </ligand>
</feature>
<accession>A0A940Y6R1</accession>
<proteinExistence type="inferred from homology"/>